<dbReference type="Proteomes" id="UP000680158">
    <property type="component" value="Unassembled WGS sequence"/>
</dbReference>
<organism evidence="2 3">
    <name type="scientific">Undibacterium baiyunense</name>
    <dbReference type="NCBI Taxonomy" id="2828731"/>
    <lineage>
        <taxon>Bacteria</taxon>
        <taxon>Pseudomonadati</taxon>
        <taxon>Pseudomonadota</taxon>
        <taxon>Betaproteobacteria</taxon>
        <taxon>Burkholderiales</taxon>
        <taxon>Oxalobacteraceae</taxon>
        <taxon>Undibacterium</taxon>
    </lineage>
</organism>
<evidence type="ECO:0000313" key="2">
    <source>
        <dbReference type="EMBL" id="MBR7747090.1"/>
    </source>
</evidence>
<keyword evidence="3" id="KW-1185">Reference proteome</keyword>
<feature type="signal peptide" evidence="1">
    <location>
        <begin position="1"/>
        <end position="23"/>
    </location>
</feature>
<accession>A0A941DGF3</accession>
<keyword evidence="1" id="KW-0732">Signal</keyword>
<comment type="caution">
    <text evidence="2">The sequence shown here is derived from an EMBL/GenBank/DDBJ whole genome shotgun (WGS) entry which is preliminary data.</text>
</comment>
<evidence type="ECO:0000256" key="1">
    <source>
        <dbReference type="SAM" id="SignalP"/>
    </source>
</evidence>
<reference evidence="2 3" key="1">
    <citation type="submission" date="2021-04" db="EMBL/GenBank/DDBJ databases">
        <title>novel species isolated from subtropical streams in China.</title>
        <authorList>
            <person name="Lu H."/>
        </authorList>
    </citation>
    <scope>NUCLEOTIDE SEQUENCE [LARGE SCALE GENOMIC DNA]</scope>
    <source>
        <strain evidence="2 3">BYS107W</strain>
    </source>
</reference>
<dbReference type="AlphaFoldDB" id="A0A941DGF3"/>
<dbReference type="EMBL" id="JAGSPM010000006">
    <property type="protein sequence ID" value="MBR7747090.1"/>
    <property type="molecule type" value="Genomic_DNA"/>
</dbReference>
<evidence type="ECO:0000313" key="3">
    <source>
        <dbReference type="Proteomes" id="UP000680158"/>
    </source>
</evidence>
<sequence length="150" mass="16670">MKKFRVKLGLSIVVLFFTNMVSAQQTALLALGPQEAKSLHAPYEFRVANFSKDEGAYGSGDLVLIISNDTKTAIINLNGTRTELRALQMNQNTECKTGTSRQQVYAKEQLRLQVKLTLRAGEEACWAEGLISIRTDKHTHRYLVKGVSGL</sequence>
<protein>
    <submittedName>
        <fullName evidence="2">Uncharacterized protein</fullName>
    </submittedName>
</protein>
<gene>
    <name evidence="2" type="ORF">KDM92_10895</name>
</gene>
<proteinExistence type="predicted"/>
<dbReference type="RefSeq" id="WP_212684390.1">
    <property type="nucleotide sequence ID" value="NZ_JAGSPM010000006.1"/>
</dbReference>
<feature type="chain" id="PRO_5037520329" evidence="1">
    <location>
        <begin position="24"/>
        <end position="150"/>
    </location>
</feature>
<name>A0A941DGF3_9BURK</name>